<protein>
    <recommendedName>
        <fullName evidence="8">Glucosylglycerol-phosphate synthase</fullName>
        <ecNumber evidence="7">2.4.1.213</ecNumber>
    </recommendedName>
    <alternativeName>
        <fullName evidence="9">Glucosyl-glycerol-phosphate synthase</fullName>
    </alternativeName>
</protein>
<evidence type="ECO:0000256" key="1">
    <source>
        <dbReference type="ARBA" id="ARBA00008799"/>
    </source>
</evidence>
<dbReference type="RefSeq" id="WP_074215431.1">
    <property type="nucleotide sequence ID" value="NZ_FSRG01000003.1"/>
</dbReference>
<dbReference type="GO" id="GO:0005829">
    <property type="term" value="C:cytosol"/>
    <property type="evidence" value="ECO:0007669"/>
    <property type="project" value="TreeGrafter"/>
</dbReference>
<sequence length="476" mass="53908">MPNGLEDDQGLIVVSNRLPVSLECSGGTCHSSPVSGGLVTALSPVLRENNGTWIGWAGAPDVEGVESALRLFSEETGYNLLQVGLTAEQIQDFYFGFTNQILWPLFHASQFECNFNPDYWRTYLDVNALFAFRTIESGEADDYIWVHDYHLMHVAKYMREAGDCRRTGFFLHIPFPSVDCFKRLPWRTELLQALLEYDQIGFQTLHDRRNFLQAISSLVPNVRVFGRGQVVYATVGSRTVKVGTFPISIDYKKFNETARSSVVRKHSQQVHKALPYPKIILGVDRLDYTKGIPKRLMAMHRLLTMYPELQGNVSLLQVVVPSRATIPMYARLKKEIECMVGQINGEFSVPGYVPIHYQYRNLTFDELLAYYRASSVALVTPLRDGMNLVAKEYCAANVERNGVLVLSEFAGAAAQLRNGAILVNPFDVEGVASAIHQAYTMDKKERLKRMDRMRESIRKNDIYKWVDSFFASALAK</sequence>
<comment type="similarity">
    <text evidence="1">Belongs to the glycosyltransferase 20 family.</text>
</comment>
<dbReference type="Pfam" id="PF00982">
    <property type="entry name" value="Glyco_transf_20"/>
    <property type="match status" value="1"/>
</dbReference>
<comment type="function">
    <text evidence="5">Involved in salt tolerance by producing GG-phosphate from ADP-glucose and glycerol-3-phosphate (G3P), an intermediate in the synthesis of the osmolyte glucosylglycerol (GG).</text>
</comment>
<keyword evidence="2" id="KW-0328">Glycosyltransferase</keyword>
<evidence type="ECO:0000256" key="8">
    <source>
        <dbReference type="ARBA" id="ARBA00069974"/>
    </source>
</evidence>
<evidence type="ECO:0000256" key="7">
    <source>
        <dbReference type="ARBA" id="ARBA00066821"/>
    </source>
</evidence>
<reference evidence="11" key="1">
    <citation type="submission" date="2016-11" db="EMBL/GenBank/DDBJ databases">
        <authorList>
            <person name="Varghese N."/>
            <person name="Submissions S."/>
        </authorList>
    </citation>
    <scope>NUCLEOTIDE SEQUENCE [LARGE SCALE GENOMIC DNA]</scope>
    <source>
        <strain evidence="11">DSM 17456</strain>
    </source>
</reference>
<dbReference type="GO" id="GO:0004805">
    <property type="term" value="F:trehalose-phosphatase activity"/>
    <property type="evidence" value="ECO:0007669"/>
    <property type="project" value="TreeGrafter"/>
</dbReference>
<dbReference type="EC" id="2.4.1.213" evidence="7"/>
<dbReference type="EMBL" id="FSRG01000003">
    <property type="protein sequence ID" value="SIN75733.1"/>
    <property type="molecule type" value="Genomic_DNA"/>
</dbReference>
<organism evidence="10 11">
    <name type="scientific">Halodesulfovibrio marinisediminis DSM 17456</name>
    <dbReference type="NCBI Taxonomy" id="1121457"/>
    <lineage>
        <taxon>Bacteria</taxon>
        <taxon>Pseudomonadati</taxon>
        <taxon>Thermodesulfobacteriota</taxon>
        <taxon>Desulfovibrionia</taxon>
        <taxon>Desulfovibrionales</taxon>
        <taxon>Desulfovibrionaceae</taxon>
        <taxon>Halodesulfovibrio</taxon>
    </lineage>
</organism>
<evidence type="ECO:0000256" key="9">
    <source>
        <dbReference type="ARBA" id="ARBA00080497"/>
    </source>
</evidence>
<dbReference type="PANTHER" id="PTHR10788:SF106">
    <property type="entry name" value="BCDNA.GH08860"/>
    <property type="match status" value="1"/>
</dbReference>
<evidence type="ECO:0000256" key="3">
    <source>
        <dbReference type="ARBA" id="ARBA00022679"/>
    </source>
</evidence>
<comment type="pathway">
    <text evidence="6">Glycan metabolism; glucosylglycerol biosynthesis.</text>
</comment>
<evidence type="ECO:0000256" key="4">
    <source>
        <dbReference type="ARBA" id="ARBA00052754"/>
    </source>
</evidence>
<dbReference type="Proteomes" id="UP000184694">
    <property type="component" value="Unassembled WGS sequence"/>
</dbReference>
<proteinExistence type="inferred from homology"/>
<dbReference type="InterPro" id="IPR001830">
    <property type="entry name" value="Glyco_trans_20"/>
</dbReference>
<dbReference type="GO" id="GO:0033828">
    <property type="term" value="F:glucosylglycerol-phosphate synthase activity"/>
    <property type="evidence" value="ECO:0007669"/>
    <property type="project" value="UniProtKB-EC"/>
</dbReference>
<evidence type="ECO:0000256" key="2">
    <source>
        <dbReference type="ARBA" id="ARBA00022676"/>
    </source>
</evidence>
<evidence type="ECO:0000256" key="5">
    <source>
        <dbReference type="ARBA" id="ARBA00055920"/>
    </source>
</evidence>
<comment type="catalytic activity">
    <reaction evidence="4">
        <text>ADP-alpha-D-glucose + sn-glycerol 3-phosphate = 2-O-(alpha-D-glucopyranosyl)-sn-glycerol 3-phosphate + ADP + H(+)</text>
        <dbReference type="Rhea" id="RHEA:12881"/>
        <dbReference type="ChEBI" id="CHEBI:15378"/>
        <dbReference type="ChEBI" id="CHEBI:57498"/>
        <dbReference type="ChEBI" id="CHEBI:57597"/>
        <dbReference type="ChEBI" id="CHEBI:87089"/>
        <dbReference type="ChEBI" id="CHEBI:456216"/>
        <dbReference type="EC" id="2.4.1.213"/>
    </reaction>
</comment>
<dbReference type="PANTHER" id="PTHR10788">
    <property type="entry name" value="TREHALOSE-6-PHOSPHATE SYNTHASE"/>
    <property type="match status" value="1"/>
</dbReference>
<accession>A0A1N6DYB5</accession>
<dbReference type="CDD" id="cd03788">
    <property type="entry name" value="GT20_TPS"/>
    <property type="match status" value="1"/>
</dbReference>
<dbReference type="Gene3D" id="3.40.50.2000">
    <property type="entry name" value="Glycogen Phosphorylase B"/>
    <property type="match status" value="2"/>
</dbReference>
<evidence type="ECO:0000313" key="11">
    <source>
        <dbReference type="Proteomes" id="UP000184694"/>
    </source>
</evidence>
<dbReference type="GO" id="GO:0003825">
    <property type="term" value="F:alpha,alpha-trehalose-phosphate synthase (UDP-forming) activity"/>
    <property type="evidence" value="ECO:0007669"/>
    <property type="project" value="TreeGrafter"/>
</dbReference>
<dbReference type="SUPFAM" id="SSF53756">
    <property type="entry name" value="UDP-Glycosyltransferase/glycogen phosphorylase"/>
    <property type="match status" value="1"/>
</dbReference>
<dbReference type="AlphaFoldDB" id="A0A1N6DYB5"/>
<evidence type="ECO:0000256" key="6">
    <source>
        <dbReference type="ARBA" id="ARBA00060702"/>
    </source>
</evidence>
<gene>
    <name evidence="10" type="ORF">SAMN02745161_0572</name>
</gene>
<name>A0A1N6DYB5_9BACT</name>
<evidence type="ECO:0000313" key="10">
    <source>
        <dbReference type="EMBL" id="SIN75733.1"/>
    </source>
</evidence>
<dbReference type="FunFam" id="3.40.50.2000:FF:000010">
    <property type="entry name" value="Alpha,alpha-trehalose-phosphate synthase"/>
    <property type="match status" value="1"/>
</dbReference>
<keyword evidence="11" id="KW-1185">Reference proteome</keyword>
<dbReference type="OrthoDB" id="9815690at2"/>
<dbReference type="STRING" id="1121457.SAMN02745161_0572"/>
<dbReference type="GO" id="GO:0005992">
    <property type="term" value="P:trehalose biosynthetic process"/>
    <property type="evidence" value="ECO:0007669"/>
    <property type="project" value="InterPro"/>
</dbReference>
<keyword evidence="3" id="KW-0808">Transferase</keyword>